<dbReference type="PATRIC" id="fig|1240678.4.peg.6539"/>
<sequence length="177" mass="18603">MTDLGESPAHRSPTAVDADALLALADGYHARTVRPWGSRVVAGHLVKPYAIEAPGRGVTDEDLNAALRLAADHLSSAYLRGSLGLAVLLVHAGGDGDYVLVHTWIEGYMSDLAVFVGPAGDATGLRPGRSGLAPCVWEAAVLAHERDAVTRHVLDGQGALDDRLAAWRGDVLEGEVR</sequence>
<organism evidence="1 2">
    <name type="scientific">Streptomyces natalensis ATCC 27448</name>
    <dbReference type="NCBI Taxonomy" id="1240678"/>
    <lineage>
        <taxon>Bacteria</taxon>
        <taxon>Bacillati</taxon>
        <taxon>Actinomycetota</taxon>
        <taxon>Actinomycetes</taxon>
        <taxon>Kitasatosporales</taxon>
        <taxon>Streptomycetaceae</taxon>
        <taxon>Streptomyces</taxon>
    </lineage>
</organism>
<dbReference type="RefSeq" id="WP_030066118.1">
    <property type="nucleotide sequence ID" value="NZ_JRKI01000045.1"/>
</dbReference>
<dbReference type="EMBL" id="JRKI01000045">
    <property type="protein sequence ID" value="KIZ14815.1"/>
    <property type="molecule type" value="Genomic_DNA"/>
</dbReference>
<keyword evidence="2" id="KW-1185">Reference proteome</keyword>
<gene>
    <name evidence="1" type="ORF">SNA_30545</name>
</gene>
<proteinExistence type="predicted"/>
<accession>A0A0D7CG15</accession>
<dbReference type="Proteomes" id="UP000032458">
    <property type="component" value="Unassembled WGS sequence"/>
</dbReference>
<reference evidence="1 2" key="1">
    <citation type="submission" date="2014-09" db="EMBL/GenBank/DDBJ databases">
        <title>Draft genome sequence of Streptomyces natalensis ATCC 27448, producer of the antifungal pimaricin.</title>
        <authorList>
            <person name="Mendes M.V."/>
            <person name="Beites T."/>
            <person name="Pires S."/>
            <person name="Santos C.L."/>
            <person name="Moradas-Ferreira P."/>
        </authorList>
    </citation>
    <scope>NUCLEOTIDE SEQUENCE [LARGE SCALE GENOMIC DNA]</scope>
    <source>
        <strain evidence="1 2">ATCC 27448</strain>
    </source>
</reference>
<evidence type="ECO:0000313" key="2">
    <source>
        <dbReference type="Proteomes" id="UP000032458"/>
    </source>
</evidence>
<name>A0A0D7CG15_9ACTN</name>
<protein>
    <submittedName>
        <fullName evidence="1">Uncharacterized protein</fullName>
    </submittedName>
</protein>
<dbReference type="AlphaFoldDB" id="A0A0D7CG15"/>
<comment type="caution">
    <text evidence="1">The sequence shown here is derived from an EMBL/GenBank/DDBJ whole genome shotgun (WGS) entry which is preliminary data.</text>
</comment>
<evidence type="ECO:0000313" key="1">
    <source>
        <dbReference type="EMBL" id="KIZ14815.1"/>
    </source>
</evidence>